<proteinExistence type="predicted"/>
<evidence type="ECO:0000313" key="3">
    <source>
        <dbReference type="Proteomes" id="UP001244640"/>
    </source>
</evidence>
<dbReference type="InterPro" id="IPR035163">
    <property type="entry name" value="Pom"/>
</dbReference>
<gene>
    <name evidence="2" type="ORF">QE382_001464</name>
</gene>
<dbReference type="Pfam" id="PF17251">
    <property type="entry name" value="Pom"/>
    <property type="match status" value="1"/>
</dbReference>
<name>A0ABU0U3F1_9SPHI</name>
<dbReference type="EMBL" id="JAUTBA010000001">
    <property type="protein sequence ID" value="MDQ1149480.1"/>
    <property type="molecule type" value="Genomic_DNA"/>
</dbReference>
<reference evidence="2 3" key="1">
    <citation type="submission" date="2023-07" db="EMBL/GenBank/DDBJ databases">
        <title>Functional and genomic diversity of the sorghum phyllosphere microbiome.</title>
        <authorList>
            <person name="Shade A."/>
        </authorList>
    </citation>
    <scope>NUCLEOTIDE SEQUENCE [LARGE SCALE GENOMIC DNA]</scope>
    <source>
        <strain evidence="2 3">SORGH_AS_0892</strain>
    </source>
</reference>
<evidence type="ECO:0000259" key="1">
    <source>
        <dbReference type="Pfam" id="PF17251"/>
    </source>
</evidence>
<dbReference type="InterPro" id="IPR053724">
    <property type="entry name" value="OMP_A26_sf"/>
</dbReference>
<keyword evidence="3" id="KW-1185">Reference proteome</keyword>
<organism evidence="2 3">
    <name type="scientific">Sphingobacterium zeae</name>
    <dbReference type="NCBI Taxonomy" id="1776859"/>
    <lineage>
        <taxon>Bacteria</taxon>
        <taxon>Pseudomonadati</taxon>
        <taxon>Bacteroidota</taxon>
        <taxon>Sphingobacteriia</taxon>
        <taxon>Sphingobacteriales</taxon>
        <taxon>Sphingobacteriaceae</taxon>
        <taxon>Sphingobacterium</taxon>
    </lineage>
</organism>
<dbReference type="Gene3D" id="2.40.128.90">
    <property type="entry name" value="OMPT-like"/>
    <property type="match status" value="1"/>
</dbReference>
<evidence type="ECO:0000313" key="2">
    <source>
        <dbReference type="EMBL" id="MDQ1149480.1"/>
    </source>
</evidence>
<dbReference type="InterPro" id="IPR020080">
    <property type="entry name" value="OM_adhesin/peptidase_omptin"/>
</dbReference>
<feature type="domain" description="Protochlamydia outer membrane protein" evidence="1">
    <location>
        <begin position="38"/>
        <end position="291"/>
    </location>
</feature>
<protein>
    <recommendedName>
        <fullName evidence="1">Protochlamydia outer membrane protein domain-containing protein</fullName>
    </recommendedName>
</protein>
<dbReference type="SUPFAM" id="SSF69917">
    <property type="entry name" value="OMPT-like"/>
    <property type="match status" value="1"/>
</dbReference>
<dbReference type="RefSeq" id="WP_307185291.1">
    <property type="nucleotide sequence ID" value="NZ_JAUTBA010000001.1"/>
</dbReference>
<accession>A0ABU0U3F1</accession>
<dbReference type="Proteomes" id="UP001244640">
    <property type="component" value="Unassembled WGS sequence"/>
</dbReference>
<comment type="caution">
    <text evidence="2">The sequence shown here is derived from an EMBL/GenBank/DDBJ whole genome shotgun (WGS) entry which is preliminary data.</text>
</comment>
<sequence length="293" mass="33525">MKTYLNWLIIVLIISLNYSYAQNKDFQISVGSHLYITKLDWSIAGNINGTDPNVLSELKYDNILTIGPELKLIYPVQQKISVFFAYQRGFTISGMAKDRDYSGDNRTDMTYDESFSSNKGNQSSIKLGGRYTFLNFKKISFNAGTQFIQNKHRFYLLKDEIPDLKTTYDSRWKALSLNLGADYFINNATSISSEVTYSFFKYYSKANWNLIKDFQHPVSFEQMANGNGWSIKIQVERNISDQFNLYLSMLSGKQSSSKGVDISYYKYGDNSTTRFNGVSYYATGISLGLIYGI</sequence>